<evidence type="ECO:0000313" key="11">
    <source>
        <dbReference type="Proteomes" id="UP000295198"/>
    </source>
</evidence>
<keyword evidence="4 10" id="KW-0808">Transferase</keyword>
<comment type="caution">
    <text evidence="10">The sequence shown here is derived from an EMBL/GenBank/DDBJ whole genome shotgun (WGS) entry which is preliminary data.</text>
</comment>
<evidence type="ECO:0000259" key="9">
    <source>
        <dbReference type="PROSITE" id="PS00794"/>
    </source>
</evidence>
<evidence type="ECO:0000256" key="7">
    <source>
        <dbReference type="ARBA" id="ARBA00022840"/>
    </source>
</evidence>
<evidence type="ECO:0000256" key="3">
    <source>
        <dbReference type="ARBA" id="ARBA00013253"/>
    </source>
</evidence>
<protein>
    <recommendedName>
        <fullName evidence="3">2-amino-4-hydroxy-6-hydroxymethyldihydropteridine diphosphokinase</fullName>
        <ecNumber evidence="3">2.7.6.3</ecNumber>
    </recommendedName>
</protein>
<keyword evidence="11" id="KW-1185">Reference proteome</keyword>
<dbReference type="InterPro" id="IPR035907">
    <property type="entry name" value="Hppk_sf"/>
</dbReference>
<proteinExistence type="predicted"/>
<dbReference type="GO" id="GO:0046656">
    <property type="term" value="P:folic acid biosynthetic process"/>
    <property type="evidence" value="ECO:0007669"/>
    <property type="project" value="UniProtKB-KW"/>
</dbReference>
<evidence type="ECO:0000256" key="1">
    <source>
        <dbReference type="ARBA" id="ARBA00000198"/>
    </source>
</evidence>
<dbReference type="RefSeq" id="WP_134714362.1">
    <property type="nucleotide sequence ID" value="NZ_SDKM01000004.1"/>
</dbReference>
<evidence type="ECO:0000256" key="5">
    <source>
        <dbReference type="ARBA" id="ARBA00022741"/>
    </source>
</evidence>
<dbReference type="GO" id="GO:0005524">
    <property type="term" value="F:ATP binding"/>
    <property type="evidence" value="ECO:0007669"/>
    <property type="project" value="UniProtKB-KW"/>
</dbReference>
<keyword evidence="5" id="KW-0547">Nucleotide-binding</keyword>
<organism evidence="10 11">
    <name type="scientific">Nocardioides guangzhouensis</name>
    <dbReference type="NCBI Taxonomy" id="2497878"/>
    <lineage>
        <taxon>Bacteria</taxon>
        <taxon>Bacillati</taxon>
        <taxon>Actinomycetota</taxon>
        <taxon>Actinomycetes</taxon>
        <taxon>Propionibacteriales</taxon>
        <taxon>Nocardioidaceae</taxon>
        <taxon>Nocardioides</taxon>
    </lineage>
</organism>
<evidence type="ECO:0000256" key="6">
    <source>
        <dbReference type="ARBA" id="ARBA00022777"/>
    </source>
</evidence>
<dbReference type="EC" id="2.7.6.3" evidence="3"/>
<dbReference type="PANTHER" id="PTHR43071">
    <property type="entry name" value="2-AMINO-4-HYDROXY-6-HYDROXYMETHYLDIHYDROPTERIDINE PYROPHOSPHOKINASE"/>
    <property type="match status" value="1"/>
</dbReference>
<dbReference type="NCBIfam" id="TIGR01498">
    <property type="entry name" value="folK"/>
    <property type="match status" value="1"/>
</dbReference>
<feature type="domain" description="7,8-dihydro-6-hydroxymethylpterin-pyrophosphokinase" evidence="9">
    <location>
        <begin position="111"/>
        <end position="122"/>
    </location>
</feature>
<dbReference type="Gene3D" id="3.30.70.560">
    <property type="entry name" value="7,8-Dihydro-6-hydroxymethylpterin-pyrophosphokinase HPPK"/>
    <property type="match status" value="1"/>
</dbReference>
<keyword evidence="7" id="KW-0067">ATP-binding</keyword>
<dbReference type="SUPFAM" id="SSF55083">
    <property type="entry name" value="6-hydroxymethyl-7,8-dihydropterin pyrophosphokinase, HPPK"/>
    <property type="match status" value="1"/>
</dbReference>
<dbReference type="PANTHER" id="PTHR43071:SF1">
    <property type="entry name" value="2-AMINO-4-HYDROXY-6-HYDROXYMETHYLDIHYDROPTERIDINE PYROPHOSPHOKINASE"/>
    <property type="match status" value="1"/>
</dbReference>
<dbReference type="AlphaFoldDB" id="A0A4Q4ZKS0"/>
<comment type="pathway">
    <text evidence="2">Cofactor biosynthesis; tetrahydrofolate biosynthesis; 2-amino-4-hydroxy-6-hydroxymethyl-7,8-dihydropteridine diphosphate from 7,8-dihydroneopterin triphosphate: step 4/4.</text>
</comment>
<dbReference type="InterPro" id="IPR000550">
    <property type="entry name" value="Hppk"/>
</dbReference>
<dbReference type="Pfam" id="PF01288">
    <property type="entry name" value="HPPK"/>
    <property type="match status" value="1"/>
</dbReference>
<dbReference type="Proteomes" id="UP000295198">
    <property type="component" value="Unassembled WGS sequence"/>
</dbReference>
<dbReference type="PROSITE" id="PS00794">
    <property type="entry name" value="HPPK"/>
    <property type="match status" value="1"/>
</dbReference>
<gene>
    <name evidence="10" type="primary">folK</name>
    <name evidence="10" type="ORF">EKO23_04075</name>
</gene>
<dbReference type="EMBL" id="SDKM01000004">
    <property type="protein sequence ID" value="RYP88034.1"/>
    <property type="molecule type" value="Genomic_DNA"/>
</dbReference>
<evidence type="ECO:0000313" key="10">
    <source>
        <dbReference type="EMBL" id="RYP88034.1"/>
    </source>
</evidence>
<keyword evidence="6 10" id="KW-0418">Kinase</keyword>
<dbReference type="GO" id="GO:0046654">
    <property type="term" value="P:tetrahydrofolate biosynthetic process"/>
    <property type="evidence" value="ECO:0007669"/>
    <property type="project" value="UniProtKB-UniPathway"/>
</dbReference>
<reference evidence="10 11" key="1">
    <citation type="submission" date="2019-01" db="EMBL/GenBank/DDBJ databases">
        <title>Nocardioides guangzhouensis sp. nov., an actinobacterium isolated from soil.</title>
        <authorList>
            <person name="Fu Y."/>
            <person name="Cai Y."/>
            <person name="Lin Z."/>
            <person name="Chen P."/>
        </authorList>
    </citation>
    <scope>NUCLEOTIDE SEQUENCE [LARGE SCALE GENOMIC DNA]</scope>
    <source>
        <strain evidence="10 11">130</strain>
    </source>
</reference>
<dbReference type="GO" id="GO:0016301">
    <property type="term" value="F:kinase activity"/>
    <property type="evidence" value="ECO:0007669"/>
    <property type="project" value="UniProtKB-KW"/>
</dbReference>
<name>A0A4Q4ZKS0_9ACTN</name>
<sequence>MTETPNPHIIDADTLTGEMHPIRRAVLALGSNLGERMASLQGAVDALADTPDVWVTAVSSVYETDPVDMPEDAKQFLNAVVLIDTTLPAATLMDRALAIEDAFHRERNGERNAPRTLDVDLIVVGDRRSDEDFLRLPHPRAAERAFVLKPWHDLEPDAVLPDAGPVADLLESADQSGMKKREDLSLDVQ</sequence>
<evidence type="ECO:0000256" key="4">
    <source>
        <dbReference type="ARBA" id="ARBA00022679"/>
    </source>
</evidence>
<keyword evidence="8" id="KW-0289">Folate biosynthesis</keyword>
<dbReference type="CDD" id="cd00483">
    <property type="entry name" value="HPPK"/>
    <property type="match status" value="1"/>
</dbReference>
<dbReference type="UniPathway" id="UPA00077">
    <property type="reaction ID" value="UER00155"/>
</dbReference>
<dbReference type="OrthoDB" id="9808041at2"/>
<evidence type="ECO:0000256" key="8">
    <source>
        <dbReference type="ARBA" id="ARBA00022909"/>
    </source>
</evidence>
<comment type="catalytic activity">
    <reaction evidence="1">
        <text>6-hydroxymethyl-7,8-dihydropterin + ATP = (7,8-dihydropterin-6-yl)methyl diphosphate + AMP + H(+)</text>
        <dbReference type="Rhea" id="RHEA:11412"/>
        <dbReference type="ChEBI" id="CHEBI:15378"/>
        <dbReference type="ChEBI" id="CHEBI:30616"/>
        <dbReference type="ChEBI" id="CHEBI:44841"/>
        <dbReference type="ChEBI" id="CHEBI:72950"/>
        <dbReference type="ChEBI" id="CHEBI:456215"/>
        <dbReference type="EC" id="2.7.6.3"/>
    </reaction>
</comment>
<evidence type="ECO:0000256" key="2">
    <source>
        <dbReference type="ARBA" id="ARBA00005051"/>
    </source>
</evidence>
<dbReference type="GO" id="GO:0003848">
    <property type="term" value="F:2-amino-4-hydroxy-6-hydroxymethyldihydropteridine diphosphokinase activity"/>
    <property type="evidence" value="ECO:0007669"/>
    <property type="project" value="UniProtKB-EC"/>
</dbReference>
<accession>A0A4Q4ZKS0</accession>